<sequence>MHGSSVLALQKLSLRLLFIYKQIYNSCLGKVKNTYKGVPRCETLVEMHGKALMVLEIFK</sequence>
<organism evidence="1 2">
    <name type="scientific">Mucuna pruriens</name>
    <name type="common">Velvet bean</name>
    <name type="synonym">Dolichos pruriens</name>
    <dbReference type="NCBI Taxonomy" id="157652"/>
    <lineage>
        <taxon>Eukaryota</taxon>
        <taxon>Viridiplantae</taxon>
        <taxon>Streptophyta</taxon>
        <taxon>Embryophyta</taxon>
        <taxon>Tracheophyta</taxon>
        <taxon>Spermatophyta</taxon>
        <taxon>Magnoliopsida</taxon>
        <taxon>eudicotyledons</taxon>
        <taxon>Gunneridae</taxon>
        <taxon>Pentapetalae</taxon>
        <taxon>rosids</taxon>
        <taxon>fabids</taxon>
        <taxon>Fabales</taxon>
        <taxon>Fabaceae</taxon>
        <taxon>Papilionoideae</taxon>
        <taxon>50 kb inversion clade</taxon>
        <taxon>NPAAA clade</taxon>
        <taxon>indigoferoid/millettioid clade</taxon>
        <taxon>Phaseoleae</taxon>
        <taxon>Mucuna</taxon>
    </lineage>
</organism>
<accession>A0A371HJ71</accession>
<evidence type="ECO:0000313" key="1">
    <source>
        <dbReference type="EMBL" id="RDY02833.1"/>
    </source>
</evidence>
<feature type="non-terminal residue" evidence="1">
    <location>
        <position position="1"/>
    </location>
</feature>
<keyword evidence="2" id="KW-1185">Reference proteome</keyword>
<name>A0A371HJ71_MUCPR</name>
<dbReference type="EMBL" id="QJKJ01002452">
    <property type="protein sequence ID" value="RDY02833.1"/>
    <property type="molecule type" value="Genomic_DNA"/>
</dbReference>
<evidence type="ECO:0000313" key="2">
    <source>
        <dbReference type="Proteomes" id="UP000257109"/>
    </source>
</evidence>
<dbReference type="Proteomes" id="UP000257109">
    <property type="component" value="Unassembled WGS sequence"/>
</dbReference>
<reference evidence="1" key="1">
    <citation type="submission" date="2018-05" db="EMBL/GenBank/DDBJ databases">
        <title>Draft genome of Mucuna pruriens seed.</title>
        <authorList>
            <person name="Nnadi N.E."/>
            <person name="Vos R."/>
            <person name="Hasami M.H."/>
            <person name="Devisetty U.K."/>
            <person name="Aguiy J.C."/>
        </authorList>
    </citation>
    <scope>NUCLEOTIDE SEQUENCE [LARGE SCALE GENOMIC DNA]</scope>
    <source>
        <strain evidence="1">JCA_2017</strain>
    </source>
</reference>
<protein>
    <submittedName>
        <fullName evidence="1">Uncharacterized protein</fullName>
    </submittedName>
</protein>
<proteinExistence type="predicted"/>
<gene>
    <name evidence="1" type="ORF">CR513_13670</name>
</gene>
<comment type="caution">
    <text evidence="1">The sequence shown here is derived from an EMBL/GenBank/DDBJ whole genome shotgun (WGS) entry which is preliminary data.</text>
</comment>
<dbReference type="AlphaFoldDB" id="A0A371HJ71"/>